<reference evidence="3 4" key="1">
    <citation type="submission" date="2016-10" db="EMBL/GenBank/DDBJ databases">
        <title>The genome of Paramicrosporidium saccamoebae is the missing link in understanding Cryptomycota and Microsporidia evolution.</title>
        <authorList>
            <person name="Quandt C.A."/>
            <person name="Beaudet D."/>
            <person name="Corsaro D."/>
            <person name="Michel R."/>
            <person name="Corradi N."/>
            <person name="James T."/>
        </authorList>
    </citation>
    <scope>NUCLEOTIDE SEQUENCE [LARGE SCALE GENOMIC DNA]</scope>
    <source>
        <strain evidence="3 4">KSL3</strain>
    </source>
</reference>
<name>A0A2H9TPB1_9FUNG</name>
<accession>A0A2H9TPB1</accession>
<dbReference type="AlphaFoldDB" id="A0A2H9TPB1"/>
<protein>
    <submittedName>
        <fullName evidence="3">Uncharacterized protein</fullName>
    </submittedName>
</protein>
<feature type="chain" id="PRO_5014119295" evidence="2">
    <location>
        <begin position="17"/>
        <end position="312"/>
    </location>
</feature>
<sequence>MFAASVFLAFLLTTQASRIPTLLSLSEPLKKNAGTVSKLRSRIQNPVPPKSSSRFEIGSYPLGYFQSSINGNGLFPERSCSNQPVSMSSVDAGLPSKATDTPSSSRSNPEESYRAKVVEREHWFPSSRYNASKHKEHSFTDGIIQRVVGFGQFFQCHNYGLTTATSQFGSLIKRNRMIFSEQLKCGLVAKGMEALKDQGFFGSERLLKVEKSANNTLAVVLAGKRIVFHSFGTPALAAVLLRVKEDRYESIMISEDNMSVEGTLKSKDIIVVGVCHVIWGGPSFPADSSLESIVTGIAERLSYGMAVAAIIR</sequence>
<feature type="compositionally biased region" description="Polar residues" evidence="1">
    <location>
        <begin position="98"/>
        <end position="107"/>
    </location>
</feature>
<keyword evidence="2" id="KW-0732">Signal</keyword>
<comment type="caution">
    <text evidence="3">The sequence shown here is derived from an EMBL/GenBank/DDBJ whole genome shotgun (WGS) entry which is preliminary data.</text>
</comment>
<evidence type="ECO:0000256" key="1">
    <source>
        <dbReference type="SAM" id="MobiDB-lite"/>
    </source>
</evidence>
<keyword evidence="4" id="KW-1185">Reference proteome</keyword>
<evidence type="ECO:0000256" key="2">
    <source>
        <dbReference type="SAM" id="SignalP"/>
    </source>
</evidence>
<evidence type="ECO:0000313" key="3">
    <source>
        <dbReference type="EMBL" id="PJF19588.1"/>
    </source>
</evidence>
<feature type="region of interest" description="Disordered" evidence="1">
    <location>
        <begin position="85"/>
        <end position="114"/>
    </location>
</feature>
<evidence type="ECO:0000313" key="4">
    <source>
        <dbReference type="Proteomes" id="UP000240830"/>
    </source>
</evidence>
<organism evidence="3 4">
    <name type="scientific">Paramicrosporidium saccamoebae</name>
    <dbReference type="NCBI Taxonomy" id="1246581"/>
    <lineage>
        <taxon>Eukaryota</taxon>
        <taxon>Fungi</taxon>
        <taxon>Fungi incertae sedis</taxon>
        <taxon>Cryptomycota</taxon>
        <taxon>Cryptomycota incertae sedis</taxon>
        <taxon>Paramicrosporidium</taxon>
    </lineage>
</organism>
<proteinExistence type="predicted"/>
<dbReference type="Proteomes" id="UP000240830">
    <property type="component" value="Unassembled WGS sequence"/>
</dbReference>
<feature type="signal peptide" evidence="2">
    <location>
        <begin position="1"/>
        <end position="16"/>
    </location>
</feature>
<dbReference type="EMBL" id="MTSL01000050">
    <property type="protein sequence ID" value="PJF19588.1"/>
    <property type="molecule type" value="Genomic_DNA"/>
</dbReference>
<gene>
    <name evidence="3" type="ORF">PSACC_00583</name>
</gene>